<keyword evidence="2" id="KW-1185">Reference proteome</keyword>
<dbReference type="OrthoDB" id="10300542at2759"/>
<accession>A0A4P1RQI7</accession>
<name>A0A4P1RQI7_LUPAN</name>
<dbReference type="PANTHER" id="PTHR31300:SF33">
    <property type="entry name" value="LIPASE"/>
    <property type="match status" value="1"/>
</dbReference>
<protein>
    <recommendedName>
        <fullName evidence="3">DUF620 family protein</fullName>
    </recommendedName>
</protein>
<dbReference type="STRING" id="3871.A0A4P1RQI7"/>
<proteinExistence type="predicted"/>
<gene>
    <name evidence="1" type="ORF">TanjilG_18883</name>
</gene>
<evidence type="ECO:0008006" key="3">
    <source>
        <dbReference type="Google" id="ProtNLM"/>
    </source>
</evidence>
<reference evidence="1 2" key="1">
    <citation type="journal article" date="2017" name="Plant Biotechnol. J.">
        <title>A comprehensive draft genome sequence for lupin (Lupinus angustifolius), an emerging health food: insights into plant-microbe interactions and legume evolution.</title>
        <authorList>
            <person name="Hane J.K."/>
            <person name="Ming Y."/>
            <person name="Kamphuis L.G."/>
            <person name="Nelson M.N."/>
            <person name="Garg G."/>
            <person name="Atkins C.A."/>
            <person name="Bayer P.E."/>
            <person name="Bravo A."/>
            <person name="Bringans S."/>
            <person name="Cannon S."/>
            <person name="Edwards D."/>
            <person name="Foley R."/>
            <person name="Gao L.L."/>
            <person name="Harrison M.J."/>
            <person name="Huang W."/>
            <person name="Hurgobin B."/>
            <person name="Li S."/>
            <person name="Liu C.W."/>
            <person name="McGrath A."/>
            <person name="Morahan G."/>
            <person name="Murray J."/>
            <person name="Weller J."/>
            <person name="Jian J."/>
            <person name="Singh K.B."/>
        </authorList>
    </citation>
    <scope>NUCLEOTIDE SEQUENCE [LARGE SCALE GENOMIC DNA]</scope>
    <source>
        <strain evidence="2">cv. Tanjil</strain>
        <tissue evidence="1">Whole plant</tissue>
    </source>
</reference>
<dbReference type="PANTHER" id="PTHR31300">
    <property type="entry name" value="LIPASE"/>
    <property type="match status" value="1"/>
</dbReference>
<dbReference type="Proteomes" id="UP000188354">
    <property type="component" value="Chromosome LG02"/>
</dbReference>
<dbReference type="InterPro" id="IPR006873">
    <property type="entry name" value="DUF620"/>
</dbReference>
<dbReference type="EMBL" id="CM007362">
    <property type="protein sequence ID" value="OIW16168.1"/>
    <property type="molecule type" value="Genomic_DNA"/>
</dbReference>
<evidence type="ECO:0000313" key="1">
    <source>
        <dbReference type="EMBL" id="OIW16168.1"/>
    </source>
</evidence>
<evidence type="ECO:0000313" key="2">
    <source>
        <dbReference type="Proteomes" id="UP000188354"/>
    </source>
</evidence>
<dbReference type="AlphaFoldDB" id="A0A4P1RQI7"/>
<dbReference type="Gramene" id="OIW16168">
    <property type="protein sequence ID" value="OIW16168"/>
    <property type="gene ID" value="TanjilG_18883"/>
</dbReference>
<organism evidence="1 2">
    <name type="scientific">Lupinus angustifolius</name>
    <name type="common">Narrow-leaved blue lupine</name>
    <dbReference type="NCBI Taxonomy" id="3871"/>
    <lineage>
        <taxon>Eukaryota</taxon>
        <taxon>Viridiplantae</taxon>
        <taxon>Streptophyta</taxon>
        <taxon>Embryophyta</taxon>
        <taxon>Tracheophyta</taxon>
        <taxon>Spermatophyta</taxon>
        <taxon>Magnoliopsida</taxon>
        <taxon>eudicotyledons</taxon>
        <taxon>Gunneridae</taxon>
        <taxon>Pentapetalae</taxon>
        <taxon>rosids</taxon>
        <taxon>fabids</taxon>
        <taxon>Fabales</taxon>
        <taxon>Fabaceae</taxon>
        <taxon>Papilionoideae</taxon>
        <taxon>50 kb inversion clade</taxon>
        <taxon>genistoids sensu lato</taxon>
        <taxon>core genistoids</taxon>
        <taxon>Genisteae</taxon>
        <taxon>Lupinus</taxon>
    </lineage>
</organism>
<sequence length="423" mass="47215">MKKLCPNLDRDGALETVLEVPVPDEIFRKFSGTNKAWRNMKSWMKPNIESSSQSSLFGGRNTEMQLLLGVAGAPLLPFSISHDKQQPITSHSLKGQNIEASMAKYIVKQYLAAVGGESKLESVESMYAMGQVKISTSEFSGGEGNEGVKMKKAEIGGFVLWQKKPELWCLEMVISGYKISAGSDGKVTWRQTPWHHAHASRVPPRPLRRLFQGLDPKSTANLFNNSICIGEKTVNNEQCFTLKLEAESSSLQARNSNNVDIIQHTVWGYFSQKTGLLVQFEDSYWLKLKSPGSDTIYWETKVESFIQDYREVDGIHIAHSGNTCVSLSRFGEGPESHSRTRMEETWKIEEVDFNIKGLSMDCFLGPSDFKRDEEKEVAECGVVANNAKLPYKTWSSSVKISASKVVAINVDDSSESESESDEN</sequence>
<dbReference type="KEGG" id="lang:109340150"/>
<dbReference type="Pfam" id="PF04788">
    <property type="entry name" value="DUF620"/>
    <property type="match status" value="1"/>
</dbReference>